<feature type="compositionally biased region" description="Basic and acidic residues" evidence="6">
    <location>
        <begin position="324"/>
        <end position="335"/>
    </location>
</feature>
<dbReference type="SUPFAM" id="SSF103481">
    <property type="entry name" value="Multidrug resistance efflux transporter EmrE"/>
    <property type="match status" value="2"/>
</dbReference>
<protein>
    <submittedName>
        <fullName evidence="9">O-acetylserine/cysteine efflux transporter</fullName>
    </submittedName>
</protein>
<evidence type="ECO:0000256" key="1">
    <source>
        <dbReference type="ARBA" id="ARBA00004141"/>
    </source>
</evidence>
<feature type="transmembrane region" description="Helical" evidence="7">
    <location>
        <begin position="42"/>
        <end position="60"/>
    </location>
</feature>
<dbReference type="PANTHER" id="PTHR32322">
    <property type="entry name" value="INNER MEMBRANE TRANSPORTER"/>
    <property type="match status" value="1"/>
</dbReference>
<comment type="caution">
    <text evidence="9">The sequence shown here is derived from an EMBL/GenBank/DDBJ whole genome shotgun (WGS) entry which is preliminary data.</text>
</comment>
<evidence type="ECO:0000313" key="9">
    <source>
        <dbReference type="EMBL" id="RBO84239.1"/>
    </source>
</evidence>
<evidence type="ECO:0000256" key="6">
    <source>
        <dbReference type="SAM" id="MobiDB-lite"/>
    </source>
</evidence>
<feature type="transmembrane region" description="Helical" evidence="7">
    <location>
        <begin position="95"/>
        <end position="117"/>
    </location>
</feature>
<evidence type="ECO:0000256" key="5">
    <source>
        <dbReference type="ARBA" id="ARBA00023136"/>
    </source>
</evidence>
<evidence type="ECO:0000256" key="3">
    <source>
        <dbReference type="ARBA" id="ARBA00022692"/>
    </source>
</evidence>
<dbReference type="STRING" id="1210090.GCA_001613185_02331"/>
<organism evidence="9 10">
    <name type="scientific">Nocardia puris</name>
    <dbReference type="NCBI Taxonomy" id="208602"/>
    <lineage>
        <taxon>Bacteria</taxon>
        <taxon>Bacillati</taxon>
        <taxon>Actinomycetota</taxon>
        <taxon>Actinomycetes</taxon>
        <taxon>Mycobacteriales</taxon>
        <taxon>Nocardiaceae</taxon>
        <taxon>Nocardia</taxon>
    </lineage>
</organism>
<keyword evidence="4 7" id="KW-1133">Transmembrane helix</keyword>
<evidence type="ECO:0000256" key="4">
    <source>
        <dbReference type="ARBA" id="ARBA00022989"/>
    </source>
</evidence>
<evidence type="ECO:0000313" key="10">
    <source>
        <dbReference type="Proteomes" id="UP000252586"/>
    </source>
</evidence>
<feature type="transmembrane region" description="Helical" evidence="7">
    <location>
        <begin position="69"/>
        <end position="89"/>
    </location>
</feature>
<dbReference type="InterPro" id="IPR050638">
    <property type="entry name" value="AA-Vitamin_Transporters"/>
</dbReference>
<dbReference type="PANTHER" id="PTHR32322:SF9">
    <property type="entry name" value="AMINO-ACID METABOLITE EFFLUX PUMP-RELATED"/>
    <property type="match status" value="1"/>
</dbReference>
<evidence type="ECO:0000256" key="2">
    <source>
        <dbReference type="ARBA" id="ARBA00007362"/>
    </source>
</evidence>
<dbReference type="GO" id="GO:0016020">
    <property type="term" value="C:membrane"/>
    <property type="evidence" value="ECO:0007669"/>
    <property type="project" value="UniProtKB-SubCell"/>
</dbReference>
<feature type="transmembrane region" description="Helical" evidence="7">
    <location>
        <begin position="279"/>
        <end position="299"/>
    </location>
</feature>
<dbReference type="InterPro" id="IPR037185">
    <property type="entry name" value="EmrE-like"/>
</dbReference>
<feature type="domain" description="EamA" evidence="8">
    <location>
        <begin position="16"/>
        <end position="139"/>
    </location>
</feature>
<comment type="subcellular location">
    <subcellularLocation>
        <location evidence="1">Membrane</location>
        <topology evidence="1">Multi-pass membrane protein</topology>
    </subcellularLocation>
</comment>
<dbReference type="EMBL" id="QNRE01000017">
    <property type="protein sequence ID" value="RBO84239.1"/>
    <property type="molecule type" value="Genomic_DNA"/>
</dbReference>
<proteinExistence type="inferred from homology"/>
<feature type="transmembrane region" description="Helical" evidence="7">
    <location>
        <begin position="124"/>
        <end position="141"/>
    </location>
</feature>
<feature type="region of interest" description="Disordered" evidence="6">
    <location>
        <begin position="301"/>
        <end position="335"/>
    </location>
</feature>
<keyword evidence="10" id="KW-1185">Reference proteome</keyword>
<dbReference type="Proteomes" id="UP000252586">
    <property type="component" value="Unassembled WGS sequence"/>
</dbReference>
<keyword evidence="5 7" id="KW-0472">Membrane</keyword>
<feature type="transmembrane region" description="Helical" evidence="7">
    <location>
        <begin position="147"/>
        <end position="168"/>
    </location>
</feature>
<feature type="transmembrane region" description="Helical" evidence="7">
    <location>
        <begin position="16"/>
        <end position="36"/>
    </location>
</feature>
<accession>A0A366D414</accession>
<evidence type="ECO:0000256" key="7">
    <source>
        <dbReference type="SAM" id="Phobius"/>
    </source>
</evidence>
<dbReference type="Gene3D" id="1.10.3730.20">
    <property type="match status" value="2"/>
</dbReference>
<comment type="similarity">
    <text evidence="2">Belongs to the EamA transporter family.</text>
</comment>
<feature type="transmembrane region" description="Helical" evidence="7">
    <location>
        <begin position="220"/>
        <end position="242"/>
    </location>
</feature>
<reference evidence="9 10" key="1">
    <citation type="submission" date="2018-06" db="EMBL/GenBank/DDBJ databases">
        <title>Genomic Encyclopedia of Type Strains, Phase IV (KMG-IV): sequencing the most valuable type-strain genomes for metagenomic binning, comparative biology and taxonomic classification.</title>
        <authorList>
            <person name="Goeker M."/>
        </authorList>
    </citation>
    <scope>NUCLEOTIDE SEQUENCE [LARGE SCALE GENOMIC DNA]</scope>
    <source>
        <strain evidence="9 10">DSM 44599</strain>
    </source>
</reference>
<dbReference type="Pfam" id="PF00892">
    <property type="entry name" value="EamA"/>
    <property type="match status" value="2"/>
</dbReference>
<dbReference type="InterPro" id="IPR000620">
    <property type="entry name" value="EamA_dom"/>
</dbReference>
<feature type="transmembrane region" description="Helical" evidence="7">
    <location>
        <begin position="254"/>
        <end position="273"/>
    </location>
</feature>
<evidence type="ECO:0000259" key="8">
    <source>
        <dbReference type="Pfam" id="PF00892"/>
    </source>
</evidence>
<dbReference type="AlphaFoldDB" id="A0A366D414"/>
<sequence>MVHRSDDGRVNHRDRLLGLTVVLLWGLNFLAIRYGLDHFPPLFFAALRFAVLAVPVLLFVPRPRVPARWLLLYGTGFGVLQFAFLFTAMREGMPTGLASLVLQSSAPFTVALGALLLRERLRPAQMGGLAVAVTGIVVIGADRMHVAPLLPLLLTLAGGLGWAFGNIGSRLAATGRDVNPLHLTLWMTVIPPLPLFALSALTEGPSTGLRALADTAASTFWPALAGLAYIVVFGTVIGSGLWTFLMSRYPAGTVAPFSLLVPIVGIAASWAVLDEDPTALQLAGGVIVIAGAFVATTGGRVRQSGNGRSPDRAAASAAPTEVSRIGDLERAASRP</sequence>
<feature type="domain" description="EamA" evidence="8">
    <location>
        <begin position="152"/>
        <end position="296"/>
    </location>
</feature>
<gene>
    <name evidence="9" type="ORF">DFR74_11758</name>
</gene>
<name>A0A366D414_9NOCA</name>
<feature type="transmembrane region" description="Helical" evidence="7">
    <location>
        <begin position="180"/>
        <end position="200"/>
    </location>
</feature>
<keyword evidence="3 7" id="KW-0812">Transmembrane</keyword>